<comment type="caution">
    <text evidence="1">The sequence shown here is derived from an EMBL/GenBank/DDBJ whole genome shotgun (WGS) entry which is preliminary data.</text>
</comment>
<proteinExistence type="predicted"/>
<evidence type="ECO:0000313" key="2">
    <source>
        <dbReference type="Proteomes" id="UP000607653"/>
    </source>
</evidence>
<reference evidence="1 2" key="1">
    <citation type="journal article" date="2020" name="Mol. Biol. Evol.">
        <title>Distinct Expression and Methylation Patterns for Genes with Different Fates following a Single Whole-Genome Duplication in Flowering Plants.</title>
        <authorList>
            <person name="Shi T."/>
            <person name="Rahmani R.S."/>
            <person name="Gugger P.F."/>
            <person name="Wang M."/>
            <person name="Li H."/>
            <person name="Zhang Y."/>
            <person name="Li Z."/>
            <person name="Wang Q."/>
            <person name="Van de Peer Y."/>
            <person name="Marchal K."/>
            <person name="Chen J."/>
        </authorList>
    </citation>
    <scope>NUCLEOTIDE SEQUENCE [LARGE SCALE GENOMIC DNA]</scope>
    <source>
        <tissue evidence="1">Leaf</tissue>
    </source>
</reference>
<dbReference type="AlphaFoldDB" id="A0A822ZPZ9"/>
<dbReference type="Proteomes" id="UP000607653">
    <property type="component" value="Unassembled WGS sequence"/>
</dbReference>
<name>A0A822ZPZ9_NELNU</name>
<keyword evidence="2" id="KW-1185">Reference proteome</keyword>
<dbReference type="EMBL" id="DUZY01000008">
    <property type="protein sequence ID" value="DAD48064.1"/>
    <property type="molecule type" value="Genomic_DNA"/>
</dbReference>
<gene>
    <name evidence="1" type="ORF">HUJ06_018001</name>
</gene>
<sequence>MSSCCWVGGHFYGGLSETVALVKPSPPLKEEDRVEVDVRGLGLLLVSEKSLQLLKPPTPATTPNATVGFSYCIQAVLLLLGRWAILWRIIGNCCTG</sequence>
<protein>
    <submittedName>
        <fullName evidence="1">Uncharacterized protein</fullName>
    </submittedName>
</protein>
<evidence type="ECO:0000313" key="1">
    <source>
        <dbReference type="EMBL" id="DAD48064.1"/>
    </source>
</evidence>
<organism evidence="1 2">
    <name type="scientific">Nelumbo nucifera</name>
    <name type="common">Sacred lotus</name>
    <dbReference type="NCBI Taxonomy" id="4432"/>
    <lineage>
        <taxon>Eukaryota</taxon>
        <taxon>Viridiplantae</taxon>
        <taxon>Streptophyta</taxon>
        <taxon>Embryophyta</taxon>
        <taxon>Tracheophyta</taxon>
        <taxon>Spermatophyta</taxon>
        <taxon>Magnoliopsida</taxon>
        <taxon>Proteales</taxon>
        <taxon>Nelumbonaceae</taxon>
        <taxon>Nelumbo</taxon>
    </lineage>
</organism>
<accession>A0A822ZPZ9</accession>